<gene>
    <name evidence="1" type="ORF">M408DRAFT_171356</name>
</gene>
<dbReference type="Proteomes" id="UP000054097">
    <property type="component" value="Unassembled WGS sequence"/>
</dbReference>
<evidence type="ECO:0000313" key="2">
    <source>
        <dbReference type="Proteomes" id="UP000054097"/>
    </source>
</evidence>
<sequence>MQRLHLGFPRELLVEIFRYYVALDDSPWRLTLVCKPWRRTVLTMPGLWTHIHITNEIGPRYTKWNILGSTKYSYGRAAVCLDAEELRAACHLSGTQLLHIQASLENQIDDKDPDFNDCMKEIFGLNLASRTFALHINMKCNPSKDIRFPGRLGPPTIQPLPSLEILCIESLPSEWMDVVLRTLATSSVRNLRRLELPKGLEGDRFLNKVARELGKLERLSGFHKWPNDSTPRTEMSSLRELDVTCPFIFLSRLRLPRLHTLDMWDTTPFQANSKDVDEPYHLYLPYLNKLNVVTQRPFWLERFMAPRVRILSIAGVIVPWITHGNVRLFTPDVFPSVKHFGFEVDADQIIVDGEQQDELILSALHAVPNAISLRIGTKPLPNDTSRLRLDLLKRLGETSEDTILCPRLRNIKLVSLGQFWMGLSDEELDLLRGIVEGRKQTDKPLRELIVEWTHINGDVISESFI</sequence>
<name>A0A0C3ARP2_SERVB</name>
<dbReference type="STRING" id="933852.A0A0C3ARP2"/>
<dbReference type="InterPro" id="IPR036047">
    <property type="entry name" value="F-box-like_dom_sf"/>
</dbReference>
<protein>
    <submittedName>
        <fullName evidence="1">Uncharacterized protein</fullName>
    </submittedName>
</protein>
<accession>A0A0C3ARP2</accession>
<dbReference type="HOGENOM" id="CLU_038400_0_0_1"/>
<evidence type="ECO:0000313" key="1">
    <source>
        <dbReference type="EMBL" id="KIM27240.1"/>
    </source>
</evidence>
<proteinExistence type="predicted"/>
<organism evidence="1 2">
    <name type="scientific">Serendipita vermifera MAFF 305830</name>
    <dbReference type="NCBI Taxonomy" id="933852"/>
    <lineage>
        <taxon>Eukaryota</taxon>
        <taxon>Fungi</taxon>
        <taxon>Dikarya</taxon>
        <taxon>Basidiomycota</taxon>
        <taxon>Agaricomycotina</taxon>
        <taxon>Agaricomycetes</taxon>
        <taxon>Sebacinales</taxon>
        <taxon>Serendipitaceae</taxon>
        <taxon>Serendipita</taxon>
    </lineage>
</organism>
<dbReference type="Gene3D" id="1.20.1280.50">
    <property type="match status" value="1"/>
</dbReference>
<dbReference type="EMBL" id="KN824300">
    <property type="protein sequence ID" value="KIM27240.1"/>
    <property type="molecule type" value="Genomic_DNA"/>
</dbReference>
<keyword evidence="2" id="KW-1185">Reference proteome</keyword>
<reference evidence="1 2" key="1">
    <citation type="submission" date="2014-04" db="EMBL/GenBank/DDBJ databases">
        <authorList>
            <consortium name="DOE Joint Genome Institute"/>
            <person name="Kuo A."/>
            <person name="Zuccaro A."/>
            <person name="Kohler A."/>
            <person name="Nagy L.G."/>
            <person name="Floudas D."/>
            <person name="Copeland A."/>
            <person name="Barry K.W."/>
            <person name="Cichocki N."/>
            <person name="Veneault-Fourrey C."/>
            <person name="LaButti K."/>
            <person name="Lindquist E.A."/>
            <person name="Lipzen A."/>
            <person name="Lundell T."/>
            <person name="Morin E."/>
            <person name="Murat C."/>
            <person name="Sun H."/>
            <person name="Tunlid A."/>
            <person name="Henrissat B."/>
            <person name="Grigoriev I.V."/>
            <person name="Hibbett D.S."/>
            <person name="Martin F."/>
            <person name="Nordberg H.P."/>
            <person name="Cantor M.N."/>
            <person name="Hua S.X."/>
        </authorList>
    </citation>
    <scope>NUCLEOTIDE SEQUENCE [LARGE SCALE GENOMIC DNA]</scope>
    <source>
        <strain evidence="1 2">MAFF 305830</strain>
    </source>
</reference>
<dbReference type="AlphaFoldDB" id="A0A0C3ARP2"/>
<dbReference type="SUPFAM" id="SSF81383">
    <property type="entry name" value="F-box domain"/>
    <property type="match status" value="1"/>
</dbReference>
<reference evidence="2" key="2">
    <citation type="submission" date="2015-01" db="EMBL/GenBank/DDBJ databases">
        <title>Evolutionary Origins and Diversification of the Mycorrhizal Mutualists.</title>
        <authorList>
            <consortium name="DOE Joint Genome Institute"/>
            <consortium name="Mycorrhizal Genomics Consortium"/>
            <person name="Kohler A."/>
            <person name="Kuo A."/>
            <person name="Nagy L.G."/>
            <person name="Floudas D."/>
            <person name="Copeland A."/>
            <person name="Barry K.W."/>
            <person name="Cichocki N."/>
            <person name="Veneault-Fourrey C."/>
            <person name="LaButti K."/>
            <person name="Lindquist E.A."/>
            <person name="Lipzen A."/>
            <person name="Lundell T."/>
            <person name="Morin E."/>
            <person name="Murat C."/>
            <person name="Riley R."/>
            <person name="Ohm R."/>
            <person name="Sun H."/>
            <person name="Tunlid A."/>
            <person name="Henrissat B."/>
            <person name="Grigoriev I.V."/>
            <person name="Hibbett D.S."/>
            <person name="Martin F."/>
        </authorList>
    </citation>
    <scope>NUCLEOTIDE SEQUENCE [LARGE SCALE GENOMIC DNA]</scope>
    <source>
        <strain evidence="2">MAFF 305830</strain>
    </source>
</reference>